<comment type="caution">
    <text evidence="4">The sequence shown here is derived from an EMBL/GenBank/DDBJ whole genome shotgun (WGS) entry which is preliminary data.</text>
</comment>
<evidence type="ECO:0000313" key="5">
    <source>
        <dbReference type="Proteomes" id="UP000245998"/>
    </source>
</evidence>
<gene>
    <name evidence="4" type="ORF">DCC39_13670</name>
</gene>
<feature type="domain" description="AMP-binding enzyme C-terminal" evidence="3">
    <location>
        <begin position="96"/>
        <end position="167"/>
    </location>
</feature>
<dbReference type="Pfam" id="PF13193">
    <property type="entry name" value="AMP-binding_C"/>
    <property type="match status" value="1"/>
</dbReference>
<protein>
    <recommendedName>
        <fullName evidence="3">AMP-binding enzyme C-terminal domain-containing protein</fullName>
    </recommendedName>
</protein>
<sequence length="187" mass="20923">MEPFSSQVCDPAGHVCLDKETGAPLKTGEEGEIVIGGYSVMEGYYNNPEKTKESFTQDGKFKTGDLGVMLEDGSIIYKGRLREAIRLKGFLVSPKEIEDYICLMQEIDIVQVVQVAVDGFERLIAFVKVKDGYELSEHQILDYCKVGLADFKCPNEILFIDEFPTTAGSNGEKIQRNKLRDIGRKIN</sequence>
<dbReference type="AlphaFoldDB" id="A0A2U1JVJ9"/>
<dbReference type="InterPro" id="IPR042099">
    <property type="entry name" value="ANL_N_sf"/>
</dbReference>
<keyword evidence="5" id="KW-1185">Reference proteome</keyword>
<dbReference type="Gene3D" id="3.30.300.30">
    <property type="match status" value="1"/>
</dbReference>
<reference evidence="4 5" key="1">
    <citation type="submission" date="2018-04" db="EMBL/GenBank/DDBJ databases">
        <title>Camelliibacillus theae gen. nov., sp. nov., isolated from Pu'er tea.</title>
        <authorList>
            <person name="Niu L."/>
        </authorList>
    </citation>
    <scope>NUCLEOTIDE SEQUENCE [LARGE SCALE GENOMIC DNA]</scope>
    <source>
        <strain evidence="4 5">T8</strain>
    </source>
</reference>
<name>A0A2U1JVJ9_9BACI</name>
<keyword evidence="2" id="KW-0436">Ligase</keyword>
<organism evidence="4 5">
    <name type="scientific">Pueribacillus theae</name>
    <dbReference type="NCBI Taxonomy" id="2171751"/>
    <lineage>
        <taxon>Bacteria</taxon>
        <taxon>Bacillati</taxon>
        <taxon>Bacillota</taxon>
        <taxon>Bacilli</taxon>
        <taxon>Bacillales</taxon>
        <taxon>Bacillaceae</taxon>
        <taxon>Pueribacillus</taxon>
    </lineage>
</organism>
<proteinExistence type="inferred from homology"/>
<dbReference type="OrthoDB" id="9803968at2"/>
<evidence type="ECO:0000313" key="4">
    <source>
        <dbReference type="EMBL" id="PWA09226.1"/>
    </source>
</evidence>
<dbReference type="Proteomes" id="UP000245998">
    <property type="component" value="Unassembled WGS sequence"/>
</dbReference>
<dbReference type="GO" id="GO:0031956">
    <property type="term" value="F:medium-chain fatty acid-CoA ligase activity"/>
    <property type="evidence" value="ECO:0007669"/>
    <property type="project" value="TreeGrafter"/>
</dbReference>
<dbReference type="PANTHER" id="PTHR43201:SF5">
    <property type="entry name" value="MEDIUM-CHAIN ACYL-COA LIGASE ACSF2, MITOCHONDRIAL"/>
    <property type="match status" value="1"/>
</dbReference>
<evidence type="ECO:0000259" key="3">
    <source>
        <dbReference type="Pfam" id="PF13193"/>
    </source>
</evidence>
<accession>A0A2U1JVJ9</accession>
<dbReference type="EMBL" id="QCZG01000031">
    <property type="protein sequence ID" value="PWA09226.1"/>
    <property type="molecule type" value="Genomic_DNA"/>
</dbReference>
<dbReference type="Gene3D" id="3.40.50.12780">
    <property type="entry name" value="N-terminal domain of ligase-like"/>
    <property type="match status" value="1"/>
</dbReference>
<dbReference type="PANTHER" id="PTHR43201">
    <property type="entry name" value="ACYL-COA SYNTHETASE"/>
    <property type="match status" value="1"/>
</dbReference>
<dbReference type="InterPro" id="IPR025110">
    <property type="entry name" value="AMP-bd_C"/>
</dbReference>
<dbReference type="InterPro" id="IPR045851">
    <property type="entry name" value="AMP-bd_C_sf"/>
</dbReference>
<evidence type="ECO:0000256" key="2">
    <source>
        <dbReference type="ARBA" id="ARBA00022598"/>
    </source>
</evidence>
<comment type="similarity">
    <text evidence="1">Belongs to the ATP-dependent AMP-binding enzyme family.</text>
</comment>
<evidence type="ECO:0000256" key="1">
    <source>
        <dbReference type="ARBA" id="ARBA00006432"/>
    </source>
</evidence>
<dbReference type="SUPFAM" id="SSF56801">
    <property type="entry name" value="Acetyl-CoA synthetase-like"/>
    <property type="match status" value="1"/>
</dbReference>
<dbReference type="GO" id="GO:0006631">
    <property type="term" value="P:fatty acid metabolic process"/>
    <property type="evidence" value="ECO:0007669"/>
    <property type="project" value="TreeGrafter"/>
</dbReference>